<dbReference type="EMBL" id="BSUM01000001">
    <property type="protein sequence ID" value="GMA32445.1"/>
    <property type="molecule type" value="Genomic_DNA"/>
</dbReference>
<feature type="transmembrane region" description="Helical" evidence="1">
    <location>
        <begin position="54"/>
        <end position="71"/>
    </location>
</feature>
<feature type="domain" description="YdbS-like PH" evidence="2">
    <location>
        <begin position="76"/>
        <end position="153"/>
    </location>
</feature>
<evidence type="ECO:0000313" key="4">
    <source>
        <dbReference type="Proteomes" id="UP001157161"/>
    </source>
</evidence>
<dbReference type="AlphaFoldDB" id="A0AA37XFP2"/>
<comment type="caution">
    <text evidence="3">The sequence shown here is derived from an EMBL/GenBank/DDBJ whole genome shotgun (WGS) entry which is preliminary data.</text>
</comment>
<protein>
    <submittedName>
        <fullName evidence="3">Membrane protein</fullName>
    </submittedName>
</protein>
<accession>A0AA37XFP2</accession>
<dbReference type="RefSeq" id="WP_284251137.1">
    <property type="nucleotide sequence ID" value="NZ_BSUM01000001.1"/>
</dbReference>
<keyword evidence="1" id="KW-1133">Transmembrane helix</keyword>
<sequence length="164" mass="17727">MTAQQLDPFEPDGVTWSRVSDRLVRARLVTAAIWLGLPVAGGVVLGAFVGGWTWIVPAVPAILLIWTLWLVPRQVRAIGYAEREDDLLVRKGVVFRKLVVVPYGRMQYTDVSSGPLTRSLGIAEVKLHTASASTDATIPGLPTAEAARVKDRLTSLGESRLAGL</sequence>
<evidence type="ECO:0000313" key="3">
    <source>
        <dbReference type="EMBL" id="GMA32445.1"/>
    </source>
</evidence>
<organism evidence="3 4">
    <name type="scientific">Litorihabitans aurantiacus</name>
    <dbReference type="NCBI Taxonomy" id="1930061"/>
    <lineage>
        <taxon>Bacteria</taxon>
        <taxon>Bacillati</taxon>
        <taxon>Actinomycetota</taxon>
        <taxon>Actinomycetes</taxon>
        <taxon>Micrococcales</taxon>
        <taxon>Beutenbergiaceae</taxon>
        <taxon>Litorihabitans</taxon>
    </lineage>
</organism>
<keyword evidence="4" id="KW-1185">Reference proteome</keyword>
<evidence type="ECO:0000259" key="2">
    <source>
        <dbReference type="Pfam" id="PF03703"/>
    </source>
</evidence>
<dbReference type="InterPro" id="IPR005182">
    <property type="entry name" value="YdbS-like_PH"/>
</dbReference>
<name>A0AA37XFP2_9MICO</name>
<dbReference type="PANTHER" id="PTHR34473:SF3">
    <property type="entry name" value="TRANSMEMBRANE PROTEIN-RELATED"/>
    <property type="match status" value="1"/>
</dbReference>
<feature type="transmembrane region" description="Helical" evidence="1">
    <location>
        <begin position="28"/>
        <end position="48"/>
    </location>
</feature>
<keyword evidence="1" id="KW-0812">Transmembrane</keyword>
<keyword evidence="1" id="KW-0472">Membrane</keyword>
<dbReference type="Pfam" id="PF03703">
    <property type="entry name" value="bPH_2"/>
    <property type="match status" value="1"/>
</dbReference>
<reference evidence="3" key="2">
    <citation type="submission" date="2023-02" db="EMBL/GenBank/DDBJ databases">
        <authorList>
            <person name="Sun Q."/>
            <person name="Mori K."/>
        </authorList>
    </citation>
    <scope>NUCLEOTIDE SEQUENCE</scope>
    <source>
        <strain evidence="3">NBRC 112290</strain>
    </source>
</reference>
<dbReference type="PANTHER" id="PTHR34473">
    <property type="entry name" value="UPF0699 TRANSMEMBRANE PROTEIN YDBS"/>
    <property type="match status" value="1"/>
</dbReference>
<evidence type="ECO:0000256" key="1">
    <source>
        <dbReference type="SAM" id="Phobius"/>
    </source>
</evidence>
<dbReference type="Proteomes" id="UP001157161">
    <property type="component" value="Unassembled WGS sequence"/>
</dbReference>
<proteinExistence type="predicted"/>
<gene>
    <name evidence="3" type="ORF">GCM10025875_24370</name>
</gene>
<reference evidence="3" key="1">
    <citation type="journal article" date="2014" name="Int. J. Syst. Evol. Microbiol.">
        <title>Complete genome sequence of Corynebacterium casei LMG S-19264T (=DSM 44701T), isolated from a smear-ripened cheese.</title>
        <authorList>
            <consortium name="US DOE Joint Genome Institute (JGI-PGF)"/>
            <person name="Walter F."/>
            <person name="Albersmeier A."/>
            <person name="Kalinowski J."/>
            <person name="Ruckert C."/>
        </authorList>
    </citation>
    <scope>NUCLEOTIDE SEQUENCE</scope>
    <source>
        <strain evidence="3">NBRC 112290</strain>
    </source>
</reference>